<proteinExistence type="predicted"/>
<dbReference type="OrthoDB" id="432234at2759"/>
<feature type="non-terminal residue" evidence="2">
    <location>
        <position position="1"/>
    </location>
</feature>
<accession>A0A0C2Z7X9</accession>
<reference evidence="2 3" key="1">
    <citation type="submission" date="2014-04" db="EMBL/GenBank/DDBJ databases">
        <authorList>
            <consortium name="DOE Joint Genome Institute"/>
            <person name="Kuo A."/>
            <person name="Kohler A."/>
            <person name="Nagy L.G."/>
            <person name="Floudas D."/>
            <person name="Copeland A."/>
            <person name="Barry K.W."/>
            <person name="Cichocki N."/>
            <person name="Veneault-Fourrey C."/>
            <person name="LaButti K."/>
            <person name="Lindquist E.A."/>
            <person name="Lipzen A."/>
            <person name="Lundell T."/>
            <person name="Morin E."/>
            <person name="Murat C."/>
            <person name="Sun H."/>
            <person name="Tunlid A."/>
            <person name="Henrissat B."/>
            <person name="Grigoriev I.V."/>
            <person name="Hibbett D.S."/>
            <person name="Martin F."/>
            <person name="Nordberg H.P."/>
            <person name="Cantor M.N."/>
            <person name="Hua S.X."/>
        </authorList>
    </citation>
    <scope>NUCLEOTIDE SEQUENCE [LARGE SCALE GENOMIC DNA]</scope>
    <source>
        <strain evidence="2 3">Foug A</strain>
    </source>
</reference>
<dbReference type="STRING" id="1036808.A0A0C2Z7X9"/>
<feature type="domain" description="Helitron helicase-like" evidence="1">
    <location>
        <begin position="31"/>
        <end position="253"/>
    </location>
</feature>
<name>A0A0C2Z7X9_9AGAM</name>
<dbReference type="InParanoid" id="A0A0C2Z7X9"/>
<reference evidence="3" key="2">
    <citation type="submission" date="2015-01" db="EMBL/GenBank/DDBJ databases">
        <title>Evolutionary Origins and Diversification of the Mycorrhizal Mutualists.</title>
        <authorList>
            <consortium name="DOE Joint Genome Institute"/>
            <consortium name="Mycorrhizal Genomics Consortium"/>
            <person name="Kohler A."/>
            <person name="Kuo A."/>
            <person name="Nagy L.G."/>
            <person name="Floudas D."/>
            <person name="Copeland A."/>
            <person name="Barry K.W."/>
            <person name="Cichocki N."/>
            <person name="Veneault-Fourrey C."/>
            <person name="LaButti K."/>
            <person name="Lindquist E.A."/>
            <person name="Lipzen A."/>
            <person name="Lundell T."/>
            <person name="Morin E."/>
            <person name="Murat C."/>
            <person name="Riley R."/>
            <person name="Ohm R."/>
            <person name="Sun H."/>
            <person name="Tunlid A."/>
            <person name="Henrissat B."/>
            <person name="Grigoriev I.V."/>
            <person name="Hibbett D.S."/>
            <person name="Martin F."/>
        </authorList>
    </citation>
    <scope>NUCLEOTIDE SEQUENCE [LARGE SCALE GENOMIC DNA]</scope>
    <source>
        <strain evidence="3">Foug A</strain>
    </source>
</reference>
<evidence type="ECO:0000313" key="3">
    <source>
        <dbReference type="Proteomes" id="UP000053989"/>
    </source>
</evidence>
<dbReference type="AlphaFoldDB" id="A0A0C2Z7X9"/>
<protein>
    <recommendedName>
        <fullName evidence="1">Helitron helicase-like domain-containing protein</fullName>
    </recommendedName>
</protein>
<dbReference type="EMBL" id="KN822091">
    <property type="protein sequence ID" value="KIM58073.1"/>
    <property type="molecule type" value="Genomic_DNA"/>
</dbReference>
<dbReference type="Proteomes" id="UP000053989">
    <property type="component" value="Unassembled WGS sequence"/>
</dbReference>
<dbReference type="Pfam" id="PF14214">
    <property type="entry name" value="Helitron_like_N"/>
    <property type="match status" value="1"/>
</dbReference>
<sequence>FPTLFPLGIGGFEMKDCPVSLSFQQQAAYYLNLHNRSFCYHNTFIFVCLNIMQRRQAHLYTYFIIRKSYFSKIAQELALVSPEILNRLATCLENESSFSDLSTEEKGAMNLLKHVNTIAAHIPGSHASKILVRNEIHNYFGYFGLPQLFFTFNPNPAHSPIFQVMYGDSSVDLTSCFPKLVSAHERAIRLAHDPVAATDFYRFSFKCCFQYLLGWDFKKSKSTEEGGVLGHLRAFYGSSEYTERGNLHGHFLLWLNGGLNPTEVHKRLLDIEYQKQFFSFFDDIIWHHPPDIEIKVDKSFEPHIE</sequence>
<evidence type="ECO:0000259" key="1">
    <source>
        <dbReference type="Pfam" id="PF14214"/>
    </source>
</evidence>
<keyword evidence="3" id="KW-1185">Reference proteome</keyword>
<organism evidence="2 3">
    <name type="scientific">Scleroderma citrinum Foug A</name>
    <dbReference type="NCBI Taxonomy" id="1036808"/>
    <lineage>
        <taxon>Eukaryota</taxon>
        <taxon>Fungi</taxon>
        <taxon>Dikarya</taxon>
        <taxon>Basidiomycota</taxon>
        <taxon>Agaricomycotina</taxon>
        <taxon>Agaricomycetes</taxon>
        <taxon>Agaricomycetidae</taxon>
        <taxon>Boletales</taxon>
        <taxon>Sclerodermatineae</taxon>
        <taxon>Sclerodermataceae</taxon>
        <taxon>Scleroderma</taxon>
    </lineage>
</organism>
<gene>
    <name evidence="2" type="ORF">SCLCIDRAFT_129037</name>
</gene>
<dbReference type="InterPro" id="IPR025476">
    <property type="entry name" value="Helitron_helicase-like"/>
</dbReference>
<evidence type="ECO:0000313" key="2">
    <source>
        <dbReference type="EMBL" id="KIM58073.1"/>
    </source>
</evidence>
<dbReference type="HOGENOM" id="CLU_080483_0_0_1"/>